<dbReference type="PANTHER" id="PTHR10155:SF35">
    <property type="entry name" value="SUPPRESSOR OF CYTOKINE SIGNALING 4 ISOFORM X1"/>
    <property type="match status" value="1"/>
</dbReference>
<evidence type="ECO:0000256" key="7">
    <source>
        <dbReference type="SAM" id="MobiDB-lite"/>
    </source>
</evidence>
<organism evidence="10 11">
    <name type="scientific">Pygocentrus nattereri</name>
    <name type="common">Red-bellied piranha</name>
    <dbReference type="NCBI Taxonomy" id="42514"/>
    <lineage>
        <taxon>Eukaryota</taxon>
        <taxon>Metazoa</taxon>
        <taxon>Chordata</taxon>
        <taxon>Craniata</taxon>
        <taxon>Vertebrata</taxon>
        <taxon>Euteleostomi</taxon>
        <taxon>Actinopterygii</taxon>
        <taxon>Neopterygii</taxon>
        <taxon>Teleostei</taxon>
        <taxon>Ostariophysi</taxon>
        <taxon>Characiformes</taxon>
        <taxon>Characoidei</taxon>
        <taxon>Pygocentrus</taxon>
    </lineage>
</organism>
<dbReference type="GO" id="GO:0035556">
    <property type="term" value="P:intracellular signal transduction"/>
    <property type="evidence" value="ECO:0007669"/>
    <property type="project" value="InterPro"/>
</dbReference>
<reference evidence="10" key="3">
    <citation type="submission" date="2025-09" db="UniProtKB">
        <authorList>
            <consortium name="Ensembl"/>
        </authorList>
    </citation>
    <scope>IDENTIFICATION</scope>
</reference>
<keyword evidence="4" id="KW-0833">Ubl conjugation pathway</keyword>
<evidence type="ECO:0000259" key="9">
    <source>
        <dbReference type="PROSITE" id="PS50225"/>
    </source>
</evidence>
<dbReference type="GO" id="GO:0046854">
    <property type="term" value="P:phosphatidylinositol phosphate biosynthetic process"/>
    <property type="evidence" value="ECO:0007669"/>
    <property type="project" value="TreeGrafter"/>
</dbReference>
<comment type="pathway">
    <text evidence="1">Protein modification; protein ubiquitination.</text>
</comment>
<dbReference type="InterPro" id="IPR001496">
    <property type="entry name" value="SOCS_box"/>
</dbReference>
<dbReference type="CTD" id="122809"/>
<keyword evidence="5 6" id="KW-0727">SH2 domain</keyword>
<protein>
    <recommendedName>
        <fullName evidence="12">Suppressor of cytokine signaling 4</fullName>
    </recommendedName>
</protein>
<keyword evidence="2" id="KW-0341">Growth regulation</keyword>
<dbReference type="Ensembl" id="ENSPNAT00000001089.2">
    <property type="protein sequence ID" value="ENSPNAP00000007886.1"/>
    <property type="gene ID" value="ENSPNAG00000013569.2"/>
</dbReference>
<dbReference type="InterPro" id="IPR036036">
    <property type="entry name" value="SOCS_box-like_dom_sf"/>
</dbReference>
<dbReference type="OrthoDB" id="8820570at2759"/>
<dbReference type="Proteomes" id="UP001501920">
    <property type="component" value="Chromosome 10"/>
</dbReference>
<dbReference type="GO" id="GO:0005942">
    <property type="term" value="C:phosphatidylinositol 3-kinase complex"/>
    <property type="evidence" value="ECO:0007669"/>
    <property type="project" value="TreeGrafter"/>
</dbReference>
<evidence type="ECO:0000256" key="5">
    <source>
        <dbReference type="ARBA" id="ARBA00022999"/>
    </source>
</evidence>
<evidence type="ECO:0000313" key="11">
    <source>
        <dbReference type="Proteomes" id="UP001501920"/>
    </source>
</evidence>
<keyword evidence="3" id="KW-0734">Signal transduction inhibitor</keyword>
<dbReference type="SUPFAM" id="SSF158235">
    <property type="entry name" value="SOCS box-like"/>
    <property type="match status" value="1"/>
</dbReference>
<feature type="domain" description="SH2" evidence="8">
    <location>
        <begin position="224"/>
        <end position="319"/>
    </location>
</feature>
<dbReference type="InterPro" id="IPR036860">
    <property type="entry name" value="SH2_dom_sf"/>
</dbReference>
<dbReference type="Pfam" id="PF07525">
    <property type="entry name" value="SOCS_box"/>
    <property type="match status" value="1"/>
</dbReference>
<reference evidence="10" key="2">
    <citation type="submission" date="2025-08" db="UniProtKB">
        <authorList>
            <consortium name="Ensembl"/>
        </authorList>
    </citation>
    <scope>IDENTIFICATION</scope>
</reference>
<dbReference type="STRING" id="42514.ENSPNAP00000007886"/>
<dbReference type="SMART" id="SM00253">
    <property type="entry name" value="SOCS"/>
    <property type="match status" value="1"/>
</dbReference>
<dbReference type="InterPro" id="IPR000980">
    <property type="entry name" value="SH2"/>
</dbReference>
<evidence type="ECO:0000256" key="3">
    <source>
        <dbReference type="ARBA" id="ARBA00022700"/>
    </source>
</evidence>
<dbReference type="OMA" id="KCDGACA"/>
<evidence type="ECO:0000256" key="1">
    <source>
        <dbReference type="ARBA" id="ARBA00004906"/>
    </source>
</evidence>
<dbReference type="GO" id="GO:0009968">
    <property type="term" value="P:negative regulation of signal transduction"/>
    <property type="evidence" value="ECO:0007669"/>
    <property type="project" value="UniProtKB-KW"/>
</dbReference>
<dbReference type="Pfam" id="PF00017">
    <property type="entry name" value="SH2"/>
    <property type="match status" value="1"/>
</dbReference>
<dbReference type="UniPathway" id="UPA00143"/>
<dbReference type="GO" id="GO:0046935">
    <property type="term" value="F:1-phosphatidylinositol-3-kinase regulator activity"/>
    <property type="evidence" value="ECO:0007669"/>
    <property type="project" value="TreeGrafter"/>
</dbReference>
<sequence length="370" mass="42282">MSEKKLDTRPKTLRSWSVDSYIRSIKKRSRSTREASVRAEEGEGLEDHQSARSASCPRRRRDRKCSCSALGDADMDGSRKALSRRSLRQKFQDAVGQCLPIRSHHHHYHHHHHHHQSGSSRPFSVLLWSKRKIHVSELLEDKCPFSPKSELAQCWHLIKKHQSNASVAIEAAPPAFISWDEVSSSGASSLDDWDPSFTNGTPQCCDHTDYILVPDLLQINNSSCYWGVLDRFEAEQLLEGQPEGTFLLRDSAQDEYLFSVSFRRYSRSLHARIEQSGKRFSFDGRDPCMYRDASVTGLLKHYSDPAACLFFEPLLSRPLPRNFPFSLQHLCRALICSCTTYQGINALPLPQALRDYLRQYHFRCDGACAV</sequence>
<proteinExistence type="predicted"/>
<evidence type="ECO:0008006" key="12">
    <source>
        <dbReference type="Google" id="ProtNLM"/>
    </source>
</evidence>
<dbReference type="AlphaFoldDB" id="A0A3B4CAH4"/>
<evidence type="ECO:0000256" key="4">
    <source>
        <dbReference type="ARBA" id="ARBA00022786"/>
    </source>
</evidence>
<accession>A0A3B4CAH4</accession>
<dbReference type="SUPFAM" id="SSF55550">
    <property type="entry name" value="SH2 domain"/>
    <property type="match status" value="1"/>
</dbReference>
<reference evidence="10 11" key="1">
    <citation type="submission" date="2020-10" db="EMBL/GenBank/DDBJ databases">
        <title>Pygocentrus nattereri (red-bellied piranha) genome, fPygNat1, primary haplotype.</title>
        <authorList>
            <person name="Myers G."/>
            <person name="Meyer A."/>
            <person name="Karagic N."/>
            <person name="Pippel M."/>
            <person name="Winkler S."/>
            <person name="Tracey A."/>
            <person name="Wood J."/>
            <person name="Formenti G."/>
            <person name="Howe K."/>
            <person name="Fedrigo O."/>
            <person name="Jarvis E.D."/>
        </authorList>
    </citation>
    <scope>NUCLEOTIDE SEQUENCE [LARGE SCALE GENOMIC DNA]</scope>
</reference>
<dbReference type="GeneTree" id="ENSGT00940000166202"/>
<evidence type="ECO:0000313" key="10">
    <source>
        <dbReference type="Ensembl" id="ENSPNAP00000007886.1"/>
    </source>
</evidence>
<dbReference type="GeneID" id="108441868"/>
<dbReference type="PROSITE" id="PS50001">
    <property type="entry name" value="SH2"/>
    <property type="match status" value="1"/>
</dbReference>
<dbReference type="PANTHER" id="PTHR10155">
    <property type="entry name" value="PHOSPHATIDYLINOSITOL 3-KINASE REGULATORY SUBUNIT"/>
    <property type="match status" value="1"/>
</dbReference>
<dbReference type="GO" id="GO:0016567">
    <property type="term" value="P:protein ubiquitination"/>
    <property type="evidence" value="ECO:0007669"/>
    <property type="project" value="UniProtKB-UniPathway"/>
</dbReference>
<evidence type="ECO:0000259" key="8">
    <source>
        <dbReference type="PROSITE" id="PS50001"/>
    </source>
</evidence>
<keyword evidence="11" id="KW-1185">Reference proteome</keyword>
<feature type="region of interest" description="Disordered" evidence="7">
    <location>
        <begin position="27"/>
        <end position="58"/>
    </location>
</feature>
<dbReference type="Pfam" id="PF12610">
    <property type="entry name" value="SOCS"/>
    <property type="match status" value="1"/>
</dbReference>
<evidence type="ECO:0000256" key="2">
    <source>
        <dbReference type="ARBA" id="ARBA00022604"/>
    </source>
</evidence>
<dbReference type="PROSITE" id="PS50225">
    <property type="entry name" value="SOCS"/>
    <property type="match status" value="1"/>
</dbReference>
<evidence type="ECO:0000256" key="6">
    <source>
        <dbReference type="PROSITE-ProRule" id="PRU00191"/>
    </source>
</evidence>
<name>A0A3B4CAH4_PYGNA</name>
<dbReference type="SMART" id="SM00969">
    <property type="entry name" value="SOCS_box"/>
    <property type="match status" value="1"/>
</dbReference>
<dbReference type="Gene3D" id="3.30.505.10">
    <property type="entry name" value="SH2 domain"/>
    <property type="match status" value="1"/>
</dbReference>
<gene>
    <name evidence="10" type="primary">SOCS4</name>
</gene>
<feature type="compositionally biased region" description="Basic and acidic residues" evidence="7">
    <location>
        <begin position="31"/>
        <end position="50"/>
    </location>
</feature>
<dbReference type="RefSeq" id="XP_017577106.1">
    <property type="nucleotide sequence ID" value="XM_017721617.1"/>
</dbReference>
<dbReference type="SMART" id="SM00252">
    <property type="entry name" value="SH2"/>
    <property type="match status" value="1"/>
</dbReference>
<feature type="domain" description="SOCS box" evidence="9">
    <location>
        <begin position="314"/>
        <end position="363"/>
    </location>
</feature>
<dbReference type="InterPro" id="IPR022252">
    <property type="entry name" value="SOCS4/SOCS5_dom"/>
</dbReference>